<evidence type="ECO:0000313" key="1">
    <source>
        <dbReference type="EMBL" id="GGU62056.1"/>
    </source>
</evidence>
<proteinExistence type="predicted"/>
<sequence>MAIEHLAPEHHRTVPADLESLEDLAALLAETGHPASVREIRRWIESRELYTERRGPKRKIYASNTEILEAHRDWVHSRARRGVF</sequence>
<accession>A0A918I354</accession>
<evidence type="ECO:0000313" key="2">
    <source>
        <dbReference type="Proteomes" id="UP000636661"/>
    </source>
</evidence>
<comment type="caution">
    <text evidence="1">The sequence shown here is derived from an EMBL/GenBank/DDBJ whole genome shotgun (WGS) entry which is preliminary data.</text>
</comment>
<gene>
    <name evidence="1" type="ORF">GCM10010274_58530</name>
</gene>
<dbReference type="AlphaFoldDB" id="A0A918I354"/>
<dbReference type="RefSeq" id="WP_189554287.1">
    <property type="nucleotide sequence ID" value="NZ_BMTP01000020.1"/>
</dbReference>
<dbReference type="Proteomes" id="UP000636661">
    <property type="component" value="Unassembled WGS sequence"/>
</dbReference>
<dbReference type="EMBL" id="BMTP01000020">
    <property type="protein sequence ID" value="GGU62056.1"/>
    <property type="molecule type" value="Genomic_DNA"/>
</dbReference>
<name>A0A918I354_9ACTN</name>
<reference evidence="1" key="1">
    <citation type="journal article" date="2014" name="Int. J. Syst. Evol. Microbiol.">
        <title>Complete genome sequence of Corynebacterium casei LMG S-19264T (=DSM 44701T), isolated from a smear-ripened cheese.</title>
        <authorList>
            <consortium name="US DOE Joint Genome Institute (JGI-PGF)"/>
            <person name="Walter F."/>
            <person name="Albersmeier A."/>
            <person name="Kalinowski J."/>
            <person name="Ruckert C."/>
        </authorList>
    </citation>
    <scope>NUCLEOTIDE SEQUENCE</scope>
    <source>
        <strain evidence="1">JCM 4391</strain>
    </source>
</reference>
<keyword evidence="2" id="KW-1185">Reference proteome</keyword>
<protein>
    <submittedName>
        <fullName evidence="1">Uncharacterized protein</fullName>
    </submittedName>
</protein>
<organism evidence="1 2">
    <name type="scientific">Streptomyces lavendofoliae</name>
    <dbReference type="NCBI Taxonomy" id="67314"/>
    <lineage>
        <taxon>Bacteria</taxon>
        <taxon>Bacillati</taxon>
        <taxon>Actinomycetota</taxon>
        <taxon>Actinomycetes</taxon>
        <taxon>Kitasatosporales</taxon>
        <taxon>Streptomycetaceae</taxon>
        <taxon>Streptomyces</taxon>
    </lineage>
</organism>
<reference evidence="1" key="2">
    <citation type="submission" date="2020-09" db="EMBL/GenBank/DDBJ databases">
        <authorList>
            <person name="Sun Q."/>
            <person name="Ohkuma M."/>
        </authorList>
    </citation>
    <scope>NUCLEOTIDE SEQUENCE</scope>
    <source>
        <strain evidence="1">JCM 4391</strain>
    </source>
</reference>